<name>A0ABV8NVN7_9BURK</name>
<dbReference type="PROSITE" id="PS51257">
    <property type="entry name" value="PROKAR_LIPOPROTEIN"/>
    <property type="match status" value="1"/>
</dbReference>
<keyword evidence="1 6" id="KW-0732">Signal</keyword>
<comment type="function">
    <text evidence="6">Together with LptD, is involved in the assembly of lipopolysaccharide (LPS) at the surface of the outer membrane. Required for the proper assembly of LptD. Binds LPS and may serve as the LPS recognition site at the outer membrane.</text>
</comment>
<evidence type="ECO:0000313" key="8">
    <source>
        <dbReference type="EMBL" id="MFC4200267.1"/>
    </source>
</evidence>
<keyword evidence="2 6" id="KW-0472">Membrane</keyword>
<dbReference type="PANTHER" id="PTHR38098">
    <property type="entry name" value="LPS-ASSEMBLY LIPOPROTEIN LPTE"/>
    <property type="match status" value="1"/>
</dbReference>
<dbReference type="PANTHER" id="PTHR38098:SF1">
    <property type="entry name" value="LPS-ASSEMBLY LIPOPROTEIN LPTE"/>
    <property type="match status" value="1"/>
</dbReference>
<evidence type="ECO:0000256" key="4">
    <source>
        <dbReference type="ARBA" id="ARBA00023237"/>
    </source>
</evidence>
<evidence type="ECO:0000256" key="7">
    <source>
        <dbReference type="SAM" id="MobiDB-lite"/>
    </source>
</evidence>
<proteinExistence type="inferred from homology"/>
<dbReference type="EMBL" id="JBHSBV010000002">
    <property type="protein sequence ID" value="MFC4200267.1"/>
    <property type="molecule type" value="Genomic_DNA"/>
</dbReference>
<comment type="similarity">
    <text evidence="6">Belongs to the LptE lipoprotein family.</text>
</comment>
<comment type="subcellular location">
    <subcellularLocation>
        <location evidence="6">Cell outer membrane</location>
        <topology evidence="6">Lipid-anchor</topology>
    </subcellularLocation>
</comment>
<evidence type="ECO:0000256" key="6">
    <source>
        <dbReference type="HAMAP-Rule" id="MF_01186"/>
    </source>
</evidence>
<evidence type="ECO:0000256" key="1">
    <source>
        <dbReference type="ARBA" id="ARBA00022729"/>
    </source>
</evidence>
<accession>A0ABV8NVN7</accession>
<keyword evidence="5 6" id="KW-0449">Lipoprotein</keyword>
<evidence type="ECO:0000256" key="3">
    <source>
        <dbReference type="ARBA" id="ARBA00023139"/>
    </source>
</evidence>
<comment type="subunit">
    <text evidence="6">Component of the lipopolysaccharide transport and assembly complex. Interacts with LptD.</text>
</comment>
<feature type="region of interest" description="Disordered" evidence="7">
    <location>
        <begin position="185"/>
        <end position="221"/>
    </location>
</feature>
<keyword evidence="3 6" id="KW-0564">Palmitate</keyword>
<dbReference type="HAMAP" id="MF_01186">
    <property type="entry name" value="LPS_assembly_LptE"/>
    <property type="match status" value="1"/>
</dbReference>
<dbReference type="Proteomes" id="UP001595848">
    <property type="component" value="Unassembled WGS sequence"/>
</dbReference>
<keyword evidence="9" id="KW-1185">Reference proteome</keyword>
<dbReference type="RefSeq" id="WP_217964464.1">
    <property type="nucleotide sequence ID" value="NZ_JAHTBN010000003.1"/>
</dbReference>
<reference evidence="9" key="1">
    <citation type="journal article" date="2019" name="Int. J. Syst. Evol. Microbiol.">
        <title>The Global Catalogue of Microorganisms (GCM) 10K type strain sequencing project: providing services to taxonomists for standard genome sequencing and annotation.</title>
        <authorList>
            <consortium name="The Broad Institute Genomics Platform"/>
            <consortium name="The Broad Institute Genome Sequencing Center for Infectious Disease"/>
            <person name="Wu L."/>
            <person name="Ma J."/>
        </authorList>
    </citation>
    <scope>NUCLEOTIDE SEQUENCE [LARGE SCALE GENOMIC DNA]</scope>
    <source>
        <strain evidence="9">LMG 24813</strain>
    </source>
</reference>
<feature type="compositionally biased region" description="Polar residues" evidence="7">
    <location>
        <begin position="187"/>
        <end position="196"/>
    </location>
</feature>
<evidence type="ECO:0000313" key="9">
    <source>
        <dbReference type="Proteomes" id="UP001595848"/>
    </source>
</evidence>
<keyword evidence="4 6" id="KW-0998">Cell outer membrane</keyword>
<organism evidence="8 9">
    <name type="scientific">Candidimonas humi</name>
    <dbReference type="NCBI Taxonomy" id="683355"/>
    <lineage>
        <taxon>Bacteria</taxon>
        <taxon>Pseudomonadati</taxon>
        <taxon>Pseudomonadota</taxon>
        <taxon>Betaproteobacteria</taxon>
        <taxon>Burkholderiales</taxon>
        <taxon>Alcaligenaceae</taxon>
        <taxon>Candidimonas</taxon>
    </lineage>
</organism>
<protein>
    <recommendedName>
        <fullName evidence="6">LPS-assembly lipoprotein LptE</fullName>
    </recommendedName>
</protein>
<evidence type="ECO:0000256" key="2">
    <source>
        <dbReference type="ARBA" id="ARBA00023136"/>
    </source>
</evidence>
<comment type="caution">
    <text evidence="8">The sequence shown here is derived from an EMBL/GenBank/DDBJ whole genome shotgun (WGS) entry which is preliminary data.</text>
</comment>
<sequence length="221" mass="24000">MRKLRPASAAASLPAARLWARGLACAMLCALLAACGFRLRGPVPLPFSTVYTNIAENSDFGARLRRALQASSPNLRFVSRMGDAQVRLIQISNNQSLRELSLNAQGLVEEYELNLSFVFELMDAKGNVLLAPTTLTSSQDLPYDPNQVQAKQGEIATLFLEMQKSLVDRIVRRLSSPDVIEAARKAQLSQPSQNSKAAGGAELPPPSVPWVTPRVEPSMGL</sequence>
<evidence type="ECO:0000256" key="5">
    <source>
        <dbReference type="ARBA" id="ARBA00023288"/>
    </source>
</evidence>
<dbReference type="InterPro" id="IPR007485">
    <property type="entry name" value="LPS_assembly_LptE"/>
</dbReference>
<dbReference type="Pfam" id="PF04390">
    <property type="entry name" value="LptE"/>
    <property type="match status" value="1"/>
</dbReference>
<gene>
    <name evidence="6 8" type="primary">lptE</name>
    <name evidence="8" type="ORF">ACFOY1_04805</name>
</gene>